<gene>
    <name evidence="1" type="ORF">L6164_001508</name>
</gene>
<evidence type="ECO:0000313" key="1">
    <source>
        <dbReference type="EMBL" id="KAI4357569.1"/>
    </source>
</evidence>
<evidence type="ECO:0000313" key="2">
    <source>
        <dbReference type="Proteomes" id="UP000828941"/>
    </source>
</evidence>
<organism evidence="1 2">
    <name type="scientific">Bauhinia variegata</name>
    <name type="common">Purple orchid tree</name>
    <name type="synonym">Phanera variegata</name>
    <dbReference type="NCBI Taxonomy" id="167791"/>
    <lineage>
        <taxon>Eukaryota</taxon>
        <taxon>Viridiplantae</taxon>
        <taxon>Streptophyta</taxon>
        <taxon>Embryophyta</taxon>
        <taxon>Tracheophyta</taxon>
        <taxon>Spermatophyta</taxon>
        <taxon>Magnoliopsida</taxon>
        <taxon>eudicotyledons</taxon>
        <taxon>Gunneridae</taxon>
        <taxon>Pentapetalae</taxon>
        <taxon>rosids</taxon>
        <taxon>fabids</taxon>
        <taxon>Fabales</taxon>
        <taxon>Fabaceae</taxon>
        <taxon>Cercidoideae</taxon>
        <taxon>Cercideae</taxon>
        <taxon>Bauhiniinae</taxon>
        <taxon>Bauhinia</taxon>
    </lineage>
</organism>
<name>A0ACB9Q920_BAUVA</name>
<reference evidence="1 2" key="1">
    <citation type="journal article" date="2022" name="DNA Res.">
        <title>Chromosomal-level genome assembly of the orchid tree Bauhinia variegata (Leguminosae; Cercidoideae) supports the allotetraploid origin hypothesis of Bauhinia.</title>
        <authorList>
            <person name="Zhong Y."/>
            <person name="Chen Y."/>
            <person name="Zheng D."/>
            <person name="Pang J."/>
            <person name="Liu Y."/>
            <person name="Luo S."/>
            <person name="Meng S."/>
            <person name="Qian L."/>
            <person name="Wei D."/>
            <person name="Dai S."/>
            <person name="Zhou R."/>
        </authorList>
    </citation>
    <scope>NUCLEOTIDE SEQUENCE [LARGE SCALE GENOMIC DNA]</scope>
    <source>
        <strain evidence="1">BV-YZ2020</strain>
    </source>
</reference>
<accession>A0ACB9Q920</accession>
<proteinExistence type="predicted"/>
<protein>
    <submittedName>
        <fullName evidence="1">Uncharacterized protein</fullName>
    </submittedName>
</protein>
<dbReference type="EMBL" id="CM039426">
    <property type="protein sequence ID" value="KAI4357569.1"/>
    <property type="molecule type" value="Genomic_DNA"/>
</dbReference>
<keyword evidence="2" id="KW-1185">Reference proteome</keyword>
<comment type="caution">
    <text evidence="1">The sequence shown here is derived from an EMBL/GenBank/DDBJ whole genome shotgun (WGS) entry which is preliminary data.</text>
</comment>
<sequence length="127" mass="14510">MTGLLARFSFKCISIESPPLDVQLHNHIVLVWLHPLESAKKFCKSNFQEKFSHLYIHILQDAIFIGSMAKKAHIDNSLMSEIDEQQLAILTNSFLDAGSRPLLMNLKNSTTSVILVKGFWVLLWLWS</sequence>
<dbReference type="Proteomes" id="UP000828941">
    <property type="component" value="Chromosome 1"/>
</dbReference>